<feature type="region of interest" description="Disordered" evidence="1">
    <location>
        <begin position="54"/>
        <end position="90"/>
    </location>
</feature>
<dbReference type="InterPro" id="IPR013325">
    <property type="entry name" value="RNA_pol_sigma_r2"/>
</dbReference>
<dbReference type="EMBL" id="UINC01061262">
    <property type="protein sequence ID" value="SVB86654.1"/>
    <property type="molecule type" value="Genomic_DNA"/>
</dbReference>
<dbReference type="GO" id="GO:0016987">
    <property type="term" value="F:sigma factor activity"/>
    <property type="evidence" value="ECO:0007669"/>
    <property type="project" value="InterPro"/>
</dbReference>
<reference evidence="4" key="1">
    <citation type="submission" date="2018-05" db="EMBL/GenBank/DDBJ databases">
        <authorList>
            <person name="Lanie J.A."/>
            <person name="Ng W.-L."/>
            <person name="Kazmierczak K.M."/>
            <person name="Andrzejewski T.M."/>
            <person name="Davidsen T.M."/>
            <person name="Wayne K.J."/>
            <person name="Tettelin H."/>
            <person name="Glass J.I."/>
            <person name="Rusch D."/>
            <person name="Podicherti R."/>
            <person name="Tsui H.-C.T."/>
            <person name="Winkler M.E."/>
        </authorList>
    </citation>
    <scope>NUCLEOTIDE SEQUENCE</scope>
</reference>
<feature type="domain" description="RNA polymerase sigma-70 region 1.2" evidence="2">
    <location>
        <begin position="93"/>
        <end position="124"/>
    </location>
</feature>
<dbReference type="GO" id="GO:0006352">
    <property type="term" value="P:DNA-templated transcription initiation"/>
    <property type="evidence" value="ECO:0007669"/>
    <property type="project" value="InterPro"/>
</dbReference>
<feature type="non-terminal residue" evidence="4">
    <location>
        <position position="148"/>
    </location>
</feature>
<dbReference type="Gene3D" id="1.10.601.10">
    <property type="entry name" value="RNA Polymerase Primary Sigma Factor"/>
    <property type="match status" value="1"/>
</dbReference>
<name>A0A382HH47_9ZZZZ</name>
<dbReference type="SUPFAM" id="SSF88946">
    <property type="entry name" value="Sigma2 domain of RNA polymerase sigma factors"/>
    <property type="match status" value="1"/>
</dbReference>
<dbReference type="InterPro" id="IPR042189">
    <property type="entry name" value="RNA_pol_sigma_70_r1_1_sf"/>
</dbReference>
<dbReference type="AlphaFoldDB" id="A0A382HH47"/>
<evidence type="ECO:0000256" key="1">
    <source>
        <dbReference type="SAM" id="MobiDB-lite"/>
    </source>
</evidence>
<dbReference type="InterPro" id="IPR007127">
    <property type="entry name" value="RNA_pol_sigma_70_r1_1"/>
</dbReference>
<protein>
    <recommendedName>
        <fullName evidence="5">RNA polymerase sigma factor 70 region 1.1 domain-containing protein</fullName>
    </recommendedName>
</protein>
<organism evidence="4">
    <name type="scientific">marine metagenome</name>
    <dbReference type="NCBI Taxonomy" id="408172"/>
    <lineage>
        <taxon>unclassified sequences</taxon>
        <taxon>metagenomes</taxon>
        <taxon>ecological metagenomes</taxon>
    </lineage>
</organism>
<dbReference type="Pfam" id="PF03979">
    <property type="entry name" value="Sigma70_r1_1"/>
    <property type="match status" value="1"/>
</dbReference>
<feature type="domain" description="RNA polymerase sigma factor 70 region 1.1" evidence="3">
    <location>
        <begin position="5"/>
        <end position="62"/>
    </location>
</feature>
<evidence type="ECO:0000259" key="3">
    <source>
        <dbReference type="Pfam" id="PF03979"/>
    </source>
</evidence>
<accession>A0A382HH47</accession>
<evidence type="ECO:0008006" key="5">
    <source>
        <dbReference type="Google" id="ProtNLM"/>
    </source>
</evidence>
<evidence type="ECO:0000259" key="2">
    <source>
        <dbReference type="Pfam" id="PF00140"/>
    </source>
</evidence>
<dbReference type="Gene3D" id="1.10.220.120">
    <property type="entry name" value="Sigma-70 factor, region 1.1"/>
    <property type="match status" value="1"/>
</dbReference>
<dbReference type="InterPro" id="IPR009042">
    <property type="entry name" value="RNA_pol_sigma70_r1_2"/>
</dbReference>
<evidence type="ECO:0000313" key="4">
    <source>
        <dbReference type="EMBL" id="SVB86654.1"/>
    </source>
</evidence>
<dbReference type="GO" id="GO:0003677">
    <property type="term" value="F:DNA binding"/>
    <property type="evidence" value="ECO:0007669"/>
    <property type="project" value="InterPro"/>
</dbReference>
<sequence length="148" mass="16712">LLKEERQEIVTTLVALGQERGFLSLDQVLDHAPPDLDVEDLTSVLQDLEAQGIEVEGADQVQPDTKRRVPARTQATPPAEQQLPAHEEDQGQDLVRTYLRQMSRVPLLTREGEVAIAKRIERGELRITKAMSRSLLVSRYLPELARRV</sequence>
<proteinExistence type="predicted"/>
<feature type="non-terminal residue" evidence="4">
    <location>
        <position position="1"/>
    </location>
</feature>
<gene>
    <name evidence="4" type="ORF">METZ01_LOCUS239508</name>
</gene>
<dbReference type="Pfam" id="PF00140">
    <property type="entry name" value="Sigma70_r1_2"/>
    <property type="match status" value="1"/>
</dbReference>